<keyword evidence="5 7" id="KW-1133">Transmembrane helix</keyword>
<keyword evidence="4 7" id="KW-0812">Transmembrane</keyword>
<dbReference type="GO" id="GO:0042910">
    <property type="term" value="F:xenobiotic transmembrane transporter activity"/>
    <property type="evidence" value="ECO:0007669"/>
    <property type="project" value="InterPro"/>
</dbReference>
<sequence>MENNKNKMASGKLLPLIVSMSLPPIFSMLIQSMYNIVDSMFVAKVSNDALTAVSLVFPIQNLILALSVGFGIGINSYVSRKMGQDNYLDANKAATHGVVISILHYFVVVVLGLLFAKPFLGLFTTDLEILELGYSYTVIIILFSFGQSVQIAIEKILQACGNMVAPMFFQLIGAITNIILDPIFIFGWFGVPAMGVKGAAIATVIGQIFAMIAAVSTLVYRKQLIKVSFKGFRWESKMVKEMYIISIPSFFLLSIGSFMVSGLNFILSTYSTVAVAVFGVYYKLQSFVYMPISGLIQGTLPVMSFNYGAKNKTRLLETLKISLLISAAVSFLGTVLFWIIPNQIFGLFSSESKLLQMGIEALSVISLSFIFGSTCYVFSSYFQATGSNLFSLLVTLLRQFILILPLAFLCSKFLGVMGVWLSFPIAEIVTATLALLLFKYDYSRKQIYRQKEDKEERMISEKDYLLDE</sequence>
<comment type="subcellular location">
    <subcellularLocation>
        <location evidence="1">Cell membrane</location>
        <topology evidence="1">Multi-pass membrane protein</topology>
    </subcellularLocation>
</comment>
<accession>A0A1E5KSU5</accession>
<dbReference type="NCBIfam" id="TIGR00797">
    <property type="entry name" value="matE"/>
    <property type="match status" value="1"/>
</dbReference>
<feature type="transmembrane region" description="Helical" evidence="7">
    <location>
        <begin position="201"/>
        <end position="221"/>
    </location>
</feature>
<keyword evidence="6 7" id="KW-0472">Membrane</keyword>
<evidence type="ECO:0000256" key="3">
    <source>
        <dbReference type="ARBA" id="ARBA00022475"/>
    </source>
</evidence>
<dbReference type="OrthoDB" id="9811110at2"/>
<keyword evidence="9" id="KW-1185">Reference proteome</keyword>
<dbReference type="AlphaFoldDB" id="A0A1E5KSU5"/>
<dbReference type="PANTHER" id="PTHR43549:SF3">
    <property type="entry name" value="MULTIDRUG RESISTANCE PROTEIN YPNP-RELATED"/>
    <property type="match status" value="1"/>
</dbReference>
<protein>
    <submittedName>
        <fullName evidence="8">MATE family efflux transporter</fullName>
    </submittedName>
</protein>
<feature type="transmembrane region" description="Helical" evidence="7">
    <location>
        <begin position="242"/>
        <end position="267"/>
    </location>
</feature>
<dbReference type="Pfam" id="PF01554">
    <property type="entry name" value="MatE"/>
    <property type="match status" value="2"/>
</dbReference>
<evidence type="ECO:0000256" key="1">
    <source>
        <dbReference type="ARBA" id="ARBA00004651"/>
    </source>
</evidence>
<evidence type="ECO:0000313" key="9">
    <source>
        <dbReference type="Proteomes" id="UP000095256"/>
    </source>
</evidence>
<name>A0A1E5KSU5_9ENTE</name>
<feature type="transmembrane region" description="Helical" evidence="7">
    <location>
        <begin position="134"/>
        <end position="153"/>
    </location>
</feature>
<comment type="caution">
    <text evidence="8">The sequence shown here is derived from an EMBL/GenBank/DDBJ whole genome shotgun (WGS) entry which is preliminary data.</text>
</comment>
<dbReference type="GO" id="GO:0005886">
    <property type="term" value="C:plasma membrane"/>
    <property type="evidence" value="ECO:0007669"/>
    <property type="project" value="UniProtKB-SubCell"/>
</dbReference>
<keyword evidence="2" id="KW-0813">Transport</keyword>
<feature type="transmembrane region" description="Helical" evidence="7">
    <location>
        <begin position="165"/>
        <end position="189"/>
    </location>
</feature>
<evidence type="ECO:0000313" key="8">
    <source>
        <dbReference type="EMBL" id="OEH80936.1"/>
    </source>
</evidence>
<feature type="transmembrane region" description="Helical" evidence="7">
    <location>
        <begin position="93"/>
        <end position="114"/>
    </location>
</feature>
<dbReference type="InterPro" id="IPR002528">
    <property type="entry name" value="MATE_fam"/>
</dbReference>
<dbReference type="RefSeq" id="WP_069700222.1">
    <property type="nucleotide sequence ID" value="NZ_JAGGMA010000006.1"/>
</dbReference>
<proteinExistence type="predicted"/>
<feature type="transmembrane region" description="Helical" evidence="7">
    <location>
        <begin position="321"/>
        <end position="341"/>
    </location>
</feature>
<evidence type="ECO:0000256" key="4">
    <source>
        <dbReference type="ARBA" id="ARBA00022692"/>
    </source>
</evidence>
<dbReference type="GO" id="GO:0015297">
    <property type="term" value="F:antiporter activity"/>
    <property type="evidence" value="ECO:0007669"/>
    <property type="project" value="InterPro"/>
</dbReference>
<feature type="transmembrane region" description="Helical" evidence="7">
    <location>
        <begin position="287"/>
        <end position="309"/>
    </location>
</feature>
<evidence type="ECO:0000256" key="2">
    <source>
        <dbReference type="ARBA" id="ARBA00022448"/>
    </source>
</evidence>
<dbReference type="InterPro" id="IPR052031">
    <property type="entry name" value="Membrane_Transporter-Flippase"/>
</dbReference>
<dbReference type="STRING" id="762845.BCR26_06680"/>
<dbReference type="EMBL" id="MIEK01000078">
    <property type="protein sequence ID" value="OEH80936.1"/>
    <property type="molecule type" value="Genomic_DNA"/>
</dbReference>
<reference evidence="8 9" key="1">
    <citation type="submission" date="2016-09" db="EMBL/GenBank/DDBJ databases">
        <authorList>
            <person name="Capua I."/>
            <person name="De Benedictis P."/>
            <person name="Joannis T."/>
            <person name="Lombin L.H."/>
            <person name="Cattoli G."/>
        </authorList>
    </citation>
    <scope>NUCLEOTIDE SEQUENCE [LARGE SCALE GENOMIC DNA]</scope>
    <source>
        <strain evidence="8 9">LMG 25899</strain>
    </source>
</reference>
<dbReference type="InterPro" id="IPR048279">
    <property type="entry name" value="MdtK-like"/>
</dbReference>
<organism evidence="8 9">
    <name type="scientific">Enterococcus rivorum</name>
    <dbReference type="NCBI Taxonomy" id="762845"/>
    <lineage>
        <taxon>Bacteria</taxon>
        <taxon>Bacillati</taxon>
        <taxon>Bacillota</taxon>
        <taxon>Bacilli</taxon>
        <taxon>Lactobacillales</taxon>
        <taxon>Enterococcaceae</taxon>
        <taxon>Enterococcus</taxon>
    </lineage>
</organism>
<dbReference type="Proteomes" id="UP000095256">
    <property type="component" value="Unassembled WGS sequence"/>
</dbReference>
<feature type="transmembrane region" description="Helical" evidence="7">
    <location>
        <begin position="389"/>
        <end position="408"/>
    </location>
</feature>
<feature type="transmembrane region" description="Helical" evidence="7">
    <location>
        <begin position="49"/>
        <end position="72"/>
    </location>
</feature>
<evidence type="ECO:0000256" key="5">
    <source>
        <dbReference type="ARBA" id="ARBA00022989"/>
    </source>
</evidence>
<feature type="transmembrane region" description="Helical" evidence="7">
    <location>
        <begin position="361"/>
        <end position="382"/>
    </location>
</feature>
<dbReference type="PANTHER" id="PTHR43549">
    <property type="entry name" value="MULTIDRUG RESISTANCE PROTEIN YPNP-RELATED"/>
    <property type="match status" value="1"/>
</dbReference>
<evidence type="ECO:0000256" key="6">
    <source>
        <dbReference type="ARBA" id="ARBA00023136"/>
    </source>
</evidence>
<feature type="transmembrane region" description="Helical" evidence="7">
    <location>
        <begin position="12"/>
        <end position="37"/>
    </location>
</feature>
<gene>
    <name evidence="8" type="ORF">BCR26_06680</name>
</gene>
<keyword evidence="3" id="KW-1003">Cell membrane</keyword>
<dbReference type="PIRSF" id="PIRSF006603">
    <property type="entry name" value="DinF"/>
    <property type="match status" value="1"/>
</dbReference>
<dbReference type="CDD" id="cd13144">
    <property type="entry name" value="MATE_like_4"/>
    <property type="match status" value="1"/>
</dbReference>
<feature type="transmembrane region" description="Helical" evidence="7">
    <location>
        <begin position="414"/>
        <end position="438"/>
    </location>
</feature>
<evidence type="ECO:0000256" key="7">
    <source>
        <dbReference type="SAM" id="Phobius"/>
    </source>
</evidence>